<dbReference type="InterPro" id="IPR005119">
    <property type="entry name" value="LysR_subst-bd"/>
</dbReference>
<dbReference type="Pfam" id="PF00126">
    <property type="entry name" value="HTH_1"/>
    <property type="match status" value="1"/>
</dbReference>
<keyword evidence="7" id="KW-1185">Reference proteome</keyword>
<dbReference type="PANTHER" id="PTHR30126:SF2">
    <property type="entry name" value="HTH-TYPE TRANSCRIPTIONAL REGULATOR YJIE"/>
    <property type="match status" value="1"/>
</dbReference>
<keyword evidence="4" id="KW-0804">Transcription</keyword>
<dbReference type="CDD" id="cd05466">
    <property type="entry name" value="PBP2_LTTR_substrate"/>
    <property type="match status" value="1"/>
</dbReference>
<gene>
    <name evidence="6" type="ORF">ACFQND_09810</name>
</gene>
<dbReference type="Gene3D" id="3.40.190.290">
    <property type="match status" value="1"/>
</dbReference>
<dbReference type="InterPro" id="IPR036390">
    <property type="entry name" value="WH_DNA-bd_sf"/>
</dbReference>
<sequence>MQVKWLEDFVALAQTRNFSRAAELRHVTHPAFGRRIKALEAWAGTPLLERGSSPVTLTAAGASLLDNAQQMMRSLGHAHEELLVAAGRQENTVTLATGRTLARTLVAEWMGRLQPLLAQGELRILTRSLTETAQLLERGEADFMLTYHHPLLALRLNARQYAYLSLGQDRLVPVTCANAHGQGLHAFQPGTPTPYLAYAGTLALGRLVEDHLANNPHTPALRRIVECDSADALYEYVLKGVGAAWLPWSMAASAVKAGRLVPVGDKRLEIGFEVRIHRAKRRLSPLAENIWRVFEGR</sequence>
<dbReference type="Gene3D" id="1.10.10.10">
    <property type="entry name" value="Winged helix-like DNA-binding domain superfamily/Winged helix DNA-binding domain"/>
    <property type="match status" value="1"/>
</dbReference>
<dbReference type="SUPFAM" id="SSF53850">
    <property type="entry name" value="Periplasmic binding protein-like II"/>
    <property type="match status" value="1"/>
</dbReference>
<dbReference type="SUPFAM" id="SSF46785">
    <property type="entry name" value="Winged helix' DNA-binding domain"/>
    <property type="match status" value="1"/>
</dbReference>
<comment type="similarity">
    <text evidence="1">Belongs to the LysR transcriptional regulatory family.</text>
</comment>
<dbReference type="PROSITE" id="PS50931">
    <property type="entry name" value="HTH_LYSR"/>
    <property type="match status" value="1"/>
</dbReference>
<evidence type="ECO:0000259" key="5">
    <source>
        <dbReference type="PROSITE" id="PS50931"/>
    </source>
</evidence>
<dbReference type="Pfam" id="PF03466">
    <property type="entry name" value="LysR_substrate"/>
    <property type="match status" value="1"/>
</dbReference>
<keyword evidence="3" id="KW-0238">DNA-binding</keyword>
<feature type="domain" description="HTH lysR-type" evidence="5">
    <location>
        <begin position="1"/>
        <end position="58"/>
    </location>
</feature>
<comment type="caution">
    <text evidence="6">The sequence shown here is derived from an EMBL/GenBank/DDBJ whole genome shotgun (WGS) entry which is preliminary data.</text>
</comment>
<accession>A0ABW1TYH0</accession>
<dbReference type="Proteomes" id="UP001596270">
    <property type="component" value="Unassembled WGS sequence"/>
</dbReference>
<name>A0ABW1TYH0_9BURK</name>
<dbReference type="InterPro" id="IPR036388">
    <property type="entry name" value="WH-like_DNA-bd_sf"/>
</dbReference>
<evidence type="ECO:0000256" key="1">
    <source>
        <dbReference type="ARBA" id="ARBA00009437"/>
    </source>
</evidence>
<evidence type="ECO:0000313" key="7">
    <source>
        <dbReference type="Proteomes" id="UP001596270"/>
    </source>
</evidence>
<protein>
    <submittedName>
        <fullName evidence="6">LysR family transcriptional regulator</fullName>
    </submittedName>
</protein>
<keyword evidence="2" id="KW-0805">Transcription regulation</keyword>
<reference evidence="7" key="1">
    <citation type="journal article" date="2019" name="Int. J. Syst. Evol. Microbiol.">
        <title>The Global Catalogue of Microorganisms (GCM) 10K type strain sequencing project: providing services to taxonomists for standard genome sequencing and annotation.</title>
        <authorList>
            <consortium name="The Broad Institute Genomics Platform"/>
            <consortium name="The Broad Institute Genome Sequencing Center for Infectious Disease"/>
            <person name="Wu L."/>
            <person name="Ma J."/>
        </authorList>
    </citation>
    <scope>NUCLEOTIDE SEQUENCE [LARGE SCALE GENOMIC DNA]</scope>
    <source>
        <strain evidence="7">CCUG 39402</strain>
    </source>
</reference>
<dbReference type="RefSeq" id="WP_371437145.1">
    <property type="nucleotide sequence ID" value="NZ_JBHSRS010000018.1"/>
</dbReference>
<evidence type="ECO:0000256" key="2">
    <source>
        <dbReference type="ARBA" id="ARBA00023015"/>
    </source>
</evidence>
<dbReference type="InterPro" id="IPR000847">
    <property type="entry name" value="LysR_HTH_N"/>
</dbReference>
<organism evidence="6 7">
    <name type="scientific">Polaromonas aquatica</name>
    <dbReference type="NCBI Taxonomy" id="332657"/>
    <lineage>
        <taxon>Bacteria</taxon>
        <taxon>Pseudomonadati</taxon>
        <taxon>Pseudomonadota</taxon>
        <taxon>Betaproteobacteria</taxon>
        <taxon>Burkholderiales</taxon>
        <taxon>Comamonadaceae</taxon>
        <taxon>Polaromonas</taxon>
    </lineage>
</organism>
<evidence type="ECO:0000313" key="6">
    <source>
        <dbReference type="EMBL" id="MFC6281526.1"/>
    </source>
</evidence>
<evidence type="ECO:0000256" key="3">
    <source>
        <dbReference type="ARBA" id="ARBA00023125"/>
    </source>
</evidence>
<proteinExistence type="inferred from homology"/>
<evidence type="ECO:0000256" key="4">
    <source>
        <dbReference type="ARBA" id="ARBA00023163"/>
    </source>
</evidence>
<dbReference type="EMBL" id="JBHSRS010000018">
    <property type="protein sequence ID" value="MFC6281526.1"/>
    <property type="molecule type" value="Genomic_DNA"/>
</dbReference>
<dbReference type="PANTHER" id="PTHR30126">
    <property type="entry name" value="HTH-TYPE TRANSCRIPTIONAL REGULATOR"/>
    <property type="match status" value="1"/>
</dbReference>